<dbReference type="Proteomes" id="UP000308196">
    <property type="component" value="Chromosome"/>
</dbReference>
<dbReference type="AlphaFoldDB" id="A0A4U9W8M7"/>
<keyword evidence="2" id="KW-0560">Oxidoreductase</keyword>
<reference evidence="2 3" key="1">
    <citation type="submission" date="2019-05" db="EMBL/GenBank/DDBJ databases">
        <authorList>
            <consortium name="Pathogen Informatics"/>
        </authorList>
    </citation>
    <scope>NUCLEOTIDE SEQUENCE [LARGE SCALE GENOMIC DNA]</scope>
    <source>
        <strain evidence="2 3">NCTC11429</strain>
    </source>
</reference>
<dbReference type="RefSeq" id="WP_232048778.1">
    <property type="nucleotide sequence ID" value="NZ_LR590484.1"/>
</dbReference>
<dbReference type="GO" id="GO:0050235">
    <property type="term" value="F:pyridoxal 4-dehydrogenase activity"/>
    <property type="evidence" value="ECO:0007669"/>
    <property type="project" value="UniProtKB-EC"/>
</dbReference>
<dbReference type="Gene3D" id="3.20.20.100">
    <property type="entry name" value="NADP-dependent oxidoreductase domain"/>
    <property type="match status" value="1"/>
</dbReference>
<sequence>MSQTKKKMDLADIPPVIYGTSSLGNLYNEVALMDKVAIVRECIRHANGLAVFDSAGKYGAGLSLESLGAALRQLQVDPATVLISNKLGWYRIPLETAEPTFEPGVWKGLHYDAEQRIGYDGILECFHQGNELLGDYAAQLVSVHDPDEYLAKAINPLDERRRYQDILDAYVALTELKDQGKVMAVGVGSKSWKVIRRIAQDVKLDWVMIANSLTVHDHPTDLLAFIAELARANVTVINSAVFHGGFLVGSDHYNYQLVDRATEAGRALYAWRDKFWQLCREFGLKPAEACFAYGFGIQGVKAVALNTSKAEKVKENVAMATRKIPTAFWEELQRAGLL</sequence>
<dbReference type="EC" id="1.1.1.107" evidence="2"/>
<dbReference type="InterPro" id="IPR020471">
    <property type="entry name" value="AKR"/>
</dbReference>
<dbReference type="STRING" id="1123265.GCA_000686625_00595"/>
<proteinExistence type="predicted"/>
<evidence type="ECO:0000313" key="3">
    <source>
        <dbReference type="Proteomes" id="UP000308196"/>
    </source>
</evidence>
<dbReference type="KEGG" id="stha:NCTC11429_05257"/>
<dbReference type="SUPFAM" id="SSF51430">
    <property type="entry name" value="NAD(P)-linked oxidoreductase"/>
    <property type="match status" value="1"/>
</dbReference>
<feature type="domain" description="NADP-dependent oxidoreductase" evidence="1">
    <location>
        <begin position="16"/>
        <end position="334"/>
    </location>
</feature>
<dbReference type="GeneID" id="78465794"/>
<dbReference type="PANTHER" id="PTHR42686:SF1">
    <property type="entry name" value="GH17980P-RELATED"/>
    <property type="match status" value="1"/>
</dbReference>
<dbReference type="GO" id="GO:0005829">
    <property type="term" value="C:cytosol"/>
    <property type="evidence" value="ECO:0007669"/>
    <property type="project" value="TreeGrafter"/>
</dbReference>
<dbReference type="Pfam" id="PF00248">
    <property type="entry name" value="Aldo_ket_red"/>
    <property type="match status" value="1"/>
</dbReference>
<dbReference type="EMBL" id="LR590484">
    <property type="protein sequence ID" value="VTR55199.1"/>
    <property type="molecule type" value="Genomic_DNA"/>
</dbReference>
<evidence type="ECO:0000259" key="1">
    <source>
        <dbReference type="Pfam" id="PF00248"/>
    </source>
</evidence>
<name>A0A4U9W8M7_9SPHI</name>
<dbReference type="InterPro" id="IPR036812">
    <property type="entry name" value="NAD(P)_OxRdtase_dom_sf"/>
</dbReference>
<gene>
    <name evidence="2" type="primary">pld1</name>
    <name evidence="2" type="ORF">NCTC11429_05257</name>
</gene>
<organism evidence="2 3">
    <name type="scientific">Sphingobacterium thalpophilum</name>
    <dbReference type="NCBI Taxonomy" id="259"/>
    <lineage>
        <taxon>Bacteria</taxon>
        <taxon>Pseudomonadati</taxon>
        <taxon>Bacteroidota</taxon>
        <taxon>Sphingobacteriia</taxon>
        <taxon>Sphingobacteriales</taxon>
        <taxon>Sphingobacteriaceae</taxon>
        <taxon>Sphingobacterium</taxon>
    </lineage>
</organism>
<protein>
    <submittedName>
        <fullName evidence="2">Pyridoxal 4-dehydrogenase</fullName>
        <ecNumber evidence="2">1.1.1.107</ecNumber>
    </submittedName>
</protein>
<evidence type="ECO:0000313" key="2">
    <source>
        <dbReference type="EMBL" id="VTR55199.1"/>
    </source>
</evidence>
<dbReference type="CDD" id="cd19152">
    <property type="entry name" value="AKR_AKR15A"/>
    <property type="match status" value="1"/>
</dbReference>
<accession>A0A4U9W8M7</accession>
<dbReference type="PANTHER" id="PTHR42686">
    <property type="entry name" value="GH17980P-RELATED"/>
    <property type="match status" value="1"/>
</dbReference>
<dbReference type="InterPro" id="IPR023210">
    <property type="entry name" value="NADP_OxRdtase_dom"/>
</dbReference>